<accession>A0ABM4CUT1</accession>
<dbReference type="PANTHER" id="PTHR33395">
    <property type="entry name" value="TRANSCRIPTASE, PUTATIVE-RELATED-RELATED"/>
    <property type="match status" value="1"/>
</dbReference>
<keyword evidence="1" id="KW-1185">Reference proteome</keyword>
<proteinExistence type="predicted"/>
<gene>
    <name evidence="2" type="primary">LOC136087111</name>
</gene>
<reference evidence="2" key="1">
    <citation type="submission" date="2025-08" db="UniProtKB">
        <authorList>
            <consortium name="RefSeq"/>
        </authorList>
    </citation>
    <scope>IDENTIFICATION</scope>
</reference>
<dbReference type="Proteomes" id="UP001652625">
    <property type="component" value="Chromosome 11"/>
</dbReference>
<dbReference type="RefSeq" id="XP_065665689.1">
    <property type="nucleotide sequence ID" value="XM_065809617.1"/>
</dbReference>
<name>A0ABM4CUT1_HYDVU</name>
<organism evidence="1 2">
    <name type="scientific">Hydra vulgaris</name>
    <name type="common">Hydra</name>
    <name type="synonym">Hydra attenuata</name>
    <dbReference type="NCBI Taxonomy" id="6087"/>
    <lineage>
        <taxon>Eukaryota</taxon>
        <taxon>Metazoa</taxon>
        <taxon>Cnidaria</taxon>
        <taxon>Hydrozoa</taxon>
        <taxon>Hydroidolina</taxon>
        <taxon>Anthoathecata</taxon>
        <taxon>Aplanulata</taxon>
        <taxon>Hydridae</taxon>
        <taxon>Hydra</taxon>
    </lineage>
</organism>
<sequence length="242" mass="27234">MEKKVEHAPRNAEECFEVLQREWHNIPQGFITNLYESIPLQRLAGIEAKGGQKQRLTLMKEYMLAQNIKHDSKSFFAHARSKTKSTVKAGVLVKNDGVKVDSDTGITEEFNKPNIGRMSDCIFTVNDVRTKLSKLRIGKSAGGDDIGPKLLYNIQNGICVPFYLLFHKSLDDEVVPNDWNSANVIPLFKSVNYLEMNQAIVDSQPGFRKGKSCVTNLLLFLEQVTGFVDNGDCVDVIYLDFT</sequence>
<dbReference type="GeneID" id="136087111"/>
<evidence type="ECO:0000313" key="2">
    <source>
        <dbReference type="RefSeq" id="XP_065665689.1"/>
    </source>
</evidence>
<evidence type="ECO:0000313" key="1">
    <source>
        <dbReference type="Proteomes" id="UP001652625"/>
    </source>
</evidence>
<dbReference type="PANTHER" id="PTHR33395:SF22">
    <property type="entry name" value="REVERSE TRANSCRIPTASE DOMAIN-CONTAINING PROTEIN"/>
    <property type="match status" value="1"/>
</dbReference>
<protein>
    <submittedName>
        <fullName evidence="2">Uncharacterized protein LOC136087111</fullName>
    </submittedName>
</protein>